<evidence type="ECO:0000313" key="2">
    <source>
        <dbReference type="Proteomes" id="UP001234989"/>
    </source>
</evidence>
<dbReference type="EMBL" id="CP133621">
    <property type="protein sequence ID" value="WMV49850.1"/>
    <property type="molecule type" value="Genomic_DNA"/>
</dbReference>
<name>A0AAF0ZUH7_SOLVR</name>
<evidence type="ECO:0000313" key="1">
    <source>
        <dbReference type="EMBL" id="WMV49850.1"/>
    </source>
</evidence>
<accession>A0AAF0ZUH7</accession>
<dbReference type="AlphaFoldDB" id="A0AAF0ZUH7"/>
<proteinExistence type="predicted"/>
<dbReference type="Proteomes" id="UP001234989">
    <property type="component" value="Chromosome 10"/>
</dbReference>
<sequence>MGKFSTISVEERPLARDVQSVVQRGIFQTLSLGALLANSSSASTSIPVVYLRGCLFLLGSGSGSPWFVMGLPTAMGGYDSIWVVIDLLTESTH</sequence>
<gene>
    <name evidence="1" type="ORF">MTR67_043235</name>
</gene>
<keyword evidence="2" id="KW-1185">Reference proteome</keyword>
<organism evidence="1 2">
    <name type="scientific">Solanum verrucosum</name>
    <dbReference type="NCBI Taxonomy" id="315347"/>
    <lineage>
        <taxon>Eukaryota</taxon>
        <taxon>Viridiplantae</taxon>
        <taxon>Streptophyta</taxon>
        <taxon>Embryophyta</taxon>
        <taxon>Tracheophyta</taxon>
        <taxon>Spermatophyta</taxon>
        <taxon>Magnoliopsida</taxon>
        <taxon>eudicotyledons</taxon>
        <taxon>Gunneridae</taxon>
        <taxon>Pentapetalae</taxon>
        <taxon>asterids</taxon>
        <taxon>lamiids</taxon>
        <taxon>Solanales</taxon>
        <taxon>Solanaceae</taxon>
        <taxon>Solanoideae</taxon>
        <taxon>Solaneae</taxon>
        <taxon>Solanum</taxon>
    </lineage>
</organism>
<reference evidence="1" key="1">
    <citation type="submission" date="2023-08" db="EMBL/GenBank/DDBJ databases">
        <title>A de novo genome assembly of Solanum verrucosum Schlechtendal, a Mexican diploid species geographically isolated from the other diploid A-genome species in potato relatives.</title>
        <authorList>
            <person name="Hosaka K."/>
        </authorList>
    </citation>
    <scope>NUCLEOTIDE SEQUENCE</scope>
    <source>
        <tissue evidence="1">Young leaves</tissue>
    </source>
</reference>
<protein>
    <submittedName>
        <fullName evidence="1">Uncharacterized protein</fullName>
    </submittedName>
</protein>